<dbReference type="PANTHER" id="PTHR21524:SF5">
    <property type="entry name" value="SPECTRIN REPEAT CONTAINING NUCLEAR ENVELOPE PROTEIN 2"/>
    <property type="match status" value="1"/>
</dbReference>
<evidence type="ECO:0000256" key="11">
    <source>
        <dbReference type="ARBA" id="ARBA00023242"/>
    </source>
</evidence>
<sequence>MPLFGLRFSTHDEDERAQKNTFTRWINLHLEEHSSSGRVNDLFEDIKDGVLLCHLIEVLTGEALQVCRTRASKRVHHIANLTTALTVLRKRGLELVNNNASDIADGNPRIVLGLIWQIILHFQIESNMALLREWGWGSTSVQYSRESTPVKSSSPVKSRLASFLSSGPSTSSESPKISVKHMKGSVEQVLLRWINSEIAQNLNLRVENMDRDWKDGVLFNALVHRWKPDVVDMEKVRRSEPRENLENAFELAHKHLGINKLLEIDDVLCAKPDKRSIITYVSQFVRTYGRPAPIEEHNVHAEFLEWLAFTCKLDLRNNEQGMYFRVRREFIEYRSLYNTIMATKMNYTVEELSVIQERWETIRNNLEATAINAEKRLPKPYSSLSVWTATGQALINTPLNLPTENPQKCLVILQKMISEHNRHFIDMAAKMEELNKAADSGGLGGRPVAAEYVEPLRIRMMTLAEEAPLKLATLKILHANYILLAYLQDIESKMRLWSSAESLQLLNRWIAEYSQLEKENPRSKCSHYIEDLKRVLAEEPNAKLDGEGMVRSCGRRTEEVLRSFDSMKTNLWTLHSLWAEWERELDRLDAIAMMGIANRTNTLQDESEAIRLLEAKFDELAPLLSVSARLASNQRMGLLRLKVKQLNKFGTSRRLVVELVPSTSQIIRKATNVNEAASIIQEIEKGLSQRTSRGVESELQETCEKMELKRQLNALRKVRPQMNAIEHYLAQLQEWLASTDAYDRAKALDVLDLIGKTIDAIEADESGRYVDCESYRTMYRSCASRVHGEGTSSTQNYEEPPVDKGYVREVMARAELILNRRESNEDEVRASMNDMADCEVVLRDWNSKRLAVLRERWEAKRREFELWQTQMDRVQQIAATLEHSQSLNPSLVAELQRIEESCDQMSMTDLAHTLRLAIRQLRVVLETSFEERLESLKMSSEEDCTFAHNIVQEVGEELVAFCPQLNERHTEARRVLSRKMELFRRLQNYYDAVKYLRNQNISWNTITVTEVPSVSTELRTLIERCDSEWKSDASRLREELNDISGSFFELEFDRVNEKLNLLTYEKEKLRGLMRNRLEYLDAVRDFIASADSSIDINQMATPSDSSLALQDRKKQLCNDLEEKAKRLKRLQDPAEMIISDLVISQLVKKFRFHLLGPEDDRSFSDTASRFEVSINERMPSTNNPQHFLAVTLELMRLEEAESKAFDELNELAISDNDKPERDRLAMLFKDRQELRKRSILNYMYAYHDYLNSLFRSYEDKVIQLINNRSFGELQKFNDGEWKQWKESVGELESALDASMRLRLRPEFADLQRKAFSLDSKISRSIASSAKQKRHEEKLAMKLAQFETWLNAMEDDVDSVENMPSGDEQVSRLSQLLSSCLNHQRLVGKLERLNLQNRDHVLQLCQKYYNLLYRLRRYNLEEGTLPLHVSTLVHGAQTESQLSISSLASSDFADRPESVQSVSSSVDISSSYAENELPIEKAIAEIRRNLHNVIHSYNDGPKSLAAAIADYNLLLTYRGELNKLFDDLPPGSDAKNVALENSLHHLLEHLNETASRLQDEIDEEVSISAKEKEIVAELSRLEERVRNRDVSDLNVIYDLDQLQTQMDLLRMISSRPRHFVESDLLDRGGPTSNRTRQKRKVLMMVTNTVTTIIQVVEERLLTIEARSRDPVVQQKLDLVKTNLKKLEEEEGIVPTPEEETDIPTAGKSQQLQLETDKPAELAAGNVPSSDTFASAVFGIEQALRIAEHIDVKSCNDPHVLSESLNILDRQNAAMSALCDSASEEAKSGNAQPLDMISALQERLQSVKRSIADRLAELQSERPGSSELVIESTVEQPIAGTHDDFDSLIEEIRNATAFADAILNDATSDSTLLLQARDKLITHEPVLSKLSDIASMRAGLGDADGIDTVSAISEEFNGVRYAIEDRIDELGDSQEDQPGSASASELAPAKELSDAAIDDFDKLVGEIRIATATAEDVLHDESVDHLRLRIARDSLQSHEPTLSRLSDIASAKAQLGDLELVDVLSSVSEEFTGILYAIEDRINQLEVTLSSNLLVISIFD</sequence>
<dbReference type="GO" id="GO:0003779">
    <property type="term" value="F:actin binding"/>
    <property type="evidence" value="ECO:0007669"/>
    <property type="project" value="UniProtKB-KW"/>
</dbReference>
<accession>A0AAN8FLN6</accession>
<evidence type="ECO:0000256" key="1">
    <source>
        <dbReference type="ARBA" id="ARBA00004245"/>
    </source>
</evidence>
<evidence type="ECO:0000256" key="3">
    <source>
        <dbReference type="ARBA" id="ARBA00022490"/>
    </source>
</evidence>
<evidence type="ECO:0000256" key="6">
    <source>
        <dbReference type="ARBA" id="ARBA00022989"/>
    </source>
</evidence>
<reference evidence="15 16" key="1">
    <citation type="submission" date="2019-10" db="EMBL/GenBank/DDBJ databases">
        <title>Assembly and Annotation for the nematode Trichostrongylus colubriformis.</title>
        <authorList>
            <person name="Martin J."/>
        </authorList>
    </citation>
    <scope>NUCLEOTIDE SEQUENCE [LARGE SCALE GENOMIC DNA]</scope>
    <source>
        <strain evidence="15">G859</strain>
        <tissue evidence="15">Whole worm</tissue>
    </source>
</reference>
<dbReference type="PANTHER" id="PTHR21524">
    <property type="entry name" value="SPECTRIN REPEAT CONTAINING NUCLEAR ENVELOPE PROTEIN 2"/>
    <property type="match status" value="1"/>
</dbReference>
<evidence type="ECO:0000256" key="10">
    <source>
        <dbReference type="ARBA" id="ARBA00023212"/>
    </source>
</evidence>
<dbReference type="PROSITE" id="PS00020">
    <property type="entry name" value="ACTININ_2"/>
    <property type="match status" value="1"/>
</dbReference>
<keyword evidence="16" id="KW-1185">Reference proteome</keyword>
<dbReference type="EMBL" id="WIXE01008721">
    <property type="protein sequence ID" value="KAK5979044.1"/>
    <property type="molecule type" value="Genomic_DNA"/>
</dbReference>
<evidence type="ECO:0000313" key="15">
    <source>
        <dbReference type="EMBL" id="KAK5979044.1"/>
    </source>
</evidence>
<keyword evidence="4" id="KW-0812">Transmembrane</keyword>
<dbReference type="SUPFAM" id="SSF47576">
    <property type="entry name" value="Calponin-homology domain, CH-domain"/>
    <property type="match status" value="1"/>
</dbReference>
<dbReference type="InterPro" id="IPR036872">
    <property type="entry name" value="CH_dom_sf"/>
</dbReference>
<comment type="subcellular location">
    <subcellularLocation>
        <location evidence="1">Cytoplasm</location>
        <location evidence="1">Cytoskeleton</location>
    </subcellularLocation>
    <subcellularLocation>
        <location evidence="12">Endomembrane system</location>
        <topology evidence="12">Single-pass type IV membrane protein</topology>
        <orientation evidence="12">Cytoplasmic side</orientation>
    </subcellularLocation>
    <subcellularLocation>
        <location evidence="2">Nucleus membrane</location>
        <topology evidence="2">Single-pass membrane protein</topology>
        <orientation evidence="2">Cytoplasmic side</orientation>
    </subcellularLocation>
    <subcellularLocation>
        <location evidence="13">Nucleus membrane</location>
        <topology evidence="13">Single-pass type IV membrane protein</topology>
    </subcellularLocation>
</comment>
<keyword evidence="3" id="KW-0963">Cytoplasm</keyword>
<dbReference type="GO" id="GO:0005856">
    <property type="term" value="C:cytoskeleton"/>
    <property type="evidence" value="ECO:0007669"/>
    <property type="project" value="UniProtKB-SubCell"/>
</dbReference>
<evidence type="ECO:0000256" key="2">
    <source>
        <dbReference type="ARBA" id="ARBA00004528"/>
    </source>
</evidence>
<name>A0AAN8FLN6_TRICO</name>
<keyword evidence="10" id="KW-0206">Cytoskeleton</keyword>
<dbReference type="Pfam" id="PF00307">
    <property type="entry name" value="CH"/>
    <property type="match status" value="2"/>
</dbReference>
<organism evidence="15 16">
    <name type="scientific">Trichostrongylus colubriformis</name>
    <name type="common">Black scour worm</name>
    <dbReference type="NCBI Taxonomy" id="6319"/>
    <lineage>
        <taxon>Eukaryota</taxon>
        <taxon>Metazoa</taxon>
        <taxon>Ecdysozoa</taxon>
        <taxon>Nematoda</taxon>
        <taxon>Chromadorea</taxon>
        <taxon>Rhabditida</taxon>
        <taxon>Rhabditina</taxon>
        <taxon>Rhabditomorpha</taxon>
        <taxon>Strongyloidea</taxon>
        <taxon>Trichostrongylidae</taxon>
        <taxon>Trichostrongylus</taxon>
    </lineage>
</organism>
<evidence type="ECO:0000256" key="7">
    <source>
        <dbReference type="ARBA" id="ARBA00023054"/>
    </source>
</evidence>
<dbReference type="PROSITE" id="PS00019">
    <property type="entry name" value="ACTININ_1"/>
    <property type="match status" value="1"/>
</dbReference>
<evidence type="ECO:0000256" key="5">
    <source>
        <dbReference type="ARBA" id="ARBA00022737"/>
    </source>
</evidence>
<evidence type="ECO:0000259" key="14">
    <source>
        <dbReference type="PROSITE" id="PS50021"/>
    </source>
</evidence>
<keyword evidence="8" id="KW-0472">Membrane</keyword>
<evidence type="ECO:0000313" key="16">
    <source>
        <dbReference type="Proteomes" id="UP001331761"/>
    </source>
</evidence>
<dbReference type="GO" id="GO:0007097">
    <property type="term" value="P:nuclear migration"/>
    <property type="evidence" value="ECO:0007669"/>
    <property type="project" value="TreeGrafter"/>
</dbReference>
<comment type="caution">
    <text evidence="15">The sequence shown here is derived from an EMBL/GenBank/DDBJ whole genome shotgun (WGS) entry which is preliminary data.</text>
</comment>
<dbReference type="InterPro" id="IPR001589">
    <property type="entry name" value="Actinin_actin-bd_CS"/>
</dbReference>
<keyword evidence="6" id="KW-1133">Transmembrane helix</keyword>
<dbReference type="GO" id="GO:0019894">
    <property type="term" value="F:kinesin binding"/>
    <property type="evidence" value="ECO:0007669"/>
    <property type="project" value="TreeGrafter"/>
</dbReference>
<dbReference type="SMART" id="SM00033">
    <property type="entry name" value="CH"/>
    <property type="match status" value="2"/>
</dbReference>
<feature type="domain" description="Calponin-homology (CH)" evidence="14">
    <location>
        <begin position="184"/>
        <end position="289"/>
    </location>
</feature>
<dbReference type="PROSITE" id="PS50021">
    <property type="entry name" value="CH"/>
    <property type="match status" value="2"/>
</dbReference>
<proteinExistence type="predicted"/>
<keyword evidence="11" id="KW-0539">Nucleus</keyword>
<gene>
    <name evidence="15" type="ORF">GCK32_007299</name>
</gene>
<dbReference type="GO" id="GO:0048471">
    <property type="term" value="C:perinuclear region of cytoplasm"/>
    <property type="evidence" value="ECO:0007669"/>
    <property type="project" value="TreeGrafter"/>
</dbReference>
<dbReference type="GO" id="GO:0006997">
    <property type="term" value="P:nucleus organization"/>
    <property type="evidence" value="ECO:0007669"/>
    <property type="project" value="TreeGrafter"/>
</dbReference>
<dbReference type="GO" id="GO:0007010">
    <property type="term" value="P:cytoskeleton organization"/>
    <property type="evidence" value="ECO:0007669"/>
    <property type="project" value="TreeGrafter"/>
</dbReference>
<evidence type="ECO:0000256" key="4">
    <source>
        <dbReference type="ARBA" id="ARBA00022692"/>
    </source>
</evidence>
<feature type="domain" description="Calponin-homology (CH)" evidence="14">
    <location>
        <begin position="16"/>
        <end position="123"/>
    </location>
</feature>
<evidence type="ECO:0000256" key="12">
    <source>
        <dbReference type="ARBA" id="ARBA00060457"/>
    </source>
</evidence>
<evidence type="ECO:0000256" key="9">
    <source>
        <dbReference type="ARBA" id="ARBA00023203"/>
    </source>
</evidence>
<dbReference type="GO" id="GO:0031965">
    <property type="term" value="C:nuclear membrane"/>
    <property type="evidence" value="ECO:0007669"/>
    <property type="project" value="UniProtKB-SubCell"/>
</dbReference>
<dbReference type="InterPro" id="IPR001715">
    <property type="entry name" value="CH_dom"/>
</dbReference>
<protein>
    <recommendedName>
        <fullName evidence="14">Calponin-homology (CH) domain-containing protein</fullName>
    </recommendedName>
</protein>
<evidence type="ECO:0000256" key="13">
    <source>
        <dbReference type="ARBA" id="ARBA00060498"/>
    </source>
</evidence>
<keyword evidence="7" id="KW-0175">Coiled coil</keyword>
<evidence type="ECO:0000256" key="8">
    <source>
        <dbReference type="ARBA" id="ARBA00023136"/>
    </source>
</evidence>
<dbReference type="Proteomes" id="UP001331761">
    <property type="component" value="Unassembled WGS sequence"/>
</dbReference>
<dbReference type="FunFam" id="1.10.418.10:FF:000099">
    <property type="entry name" value="Nuclear anchorage protein 1"/>
    <property type="match status" value="1"/>
</dbReference>
<keyword evidence="5" id="KW-0677">Repeat</keyword>
<dbReference type="Gene3D" id="1.10.418.10">
    <property type="entry name" value="Calponin-like domain"/>
    <property type="match status" value="2"/>
</dbReference>
<keyword evidence="9" id="KW-0009">Actin-binding</keyword>